<feature type="domain" description="HicB-like antitoxin of toxin-antitoxin system" evidence="1">
    <location>
        <begin position="17"/>
        <end position="115"/>
    </location>
</feature>
<accession>Q1CQX9</accession>
<dbReference type="InterPro" id="IPR031807">
    <property type="entry name" value="HicB-like"/>
</dbReference>
<gene>
    <name evidence="2" type="ordered locus">MGAS9429_Spy0564</name>
</gene>
<evidence type="ECO:0000259" key="1">
    <source>
        <dbReference type="Pfam" id="PF15919"/>
    </source>
</evidence>
<evidence type="ECO:0000313" key="3">
    <source>
        <dbReference type="Proteomes" id="UP000002433"/>
    </source>
</evidence>
<reference evidence="2 3" key="1">
    <citation type="journal article" date="2006" name="Proc. Natl. Acad. Sci. U.S.A.">
        <title>Molecular genetic anatomy of inter- and intraserotype variation in the human bacterial pathogen group A Streptococcus.</title>
        <authorList>
            <person name="Beres S.B."/>
            <person name="Richter E.W."/>
            <person name="Nagiec M.J."/>
            <person name="Sumby P."/>
            <person name="Porcella S.F."/>
            <person name="DeLeo F.R."/>
            <person name="Musser J.M."/>
        </authorList>
    </citation>
    <scope>NUCLEOTIDE SEQUENCE [LARGE SCALE GENOMIC DNA]</scope>
    <source>
        <strain evidence="2 3">MGAS9429</strain>
    </source>
</reference>
<dbReference type="KEGG" id="spk:MGAS9429_Spy0564"/>
<dbReference type="AlphaFoldDB" id="Q1CQX9"/>
<proteinExistence type="predicted"/>
<name>Q1CQX9_STRPC</name>
<organism evidence="2 3">
    <name type="scientific">Streptococcus pyogenes serotype M12 (strain MGAS9429)</name>
    <dbReference type="NCBI Taxonomy" id="370551"/>
    <lineage>
        <taxon>Bacteria</taxon>
        <taxon>Bacillati</taxon>
        <taxon>Bacillota</taxon>
        <taxon>Bacilli</taxon>
        <taxon>Lactobacillales</taxon>
        <taxon>Streptococcaceae</taxon>
        <taxon>Streptococcus</taxon>
    </lineage>
</organism>
<dbReference type="Pfam" id="PF15919">
    <property type="entry name" value="HicB_lk_antitox"/>
    <property type="match status" value="1"/>
</dbReference>
<dbReference type="InterPro" id="IPR035069">
    <property type="entry name" value="TTHA1013/TTHA0281-like"/>
</dbReference>
<protein>
    <submittedName>
        <fullName evidence="2">Phage protein</fullName>
    </submittedName>
</protein>
<dbReference type="SUPFAM" id="SSF143100">
    <property type="entry name" value="TTHA1013/TTHA0281-like"/>
    <property type="match status" value="1"/>
</dbReference>
<dbReference type="EMBL" id="CP000259">
    <property type="protein sequence ID" value="ABF31752.1"/>
    <property type="molecule type" value="Genomic_DNA"/>
</dbReference>
<dbReference type="Proteomes" id="UP000002433">
    <property type="component" value="Chromosome"/>
</dbReference>
<sequence>MVCLSHSNQRRIIMLIYPATFTQDTDYIMVTFPDVPEAITQGEDFQEAYEMAVEVLGFALEDYTDYPKASAVSDLKEQYPDSDIALIGIDMVAYMKKYHSKKVRKNVTIPEWLNDAAEDKNLNFSQVLTEALELKLQA</sequence>
<evidence type="ECO:0000313" key="2">
    <source>
        <dbReference type="EMBL" id="ABF31752.1"/>
    </source>
</evidence>
<dbReference type="Gene3D" id="3.30.160.250">
    <property type="match status" value="1"/>
</dbReference>
<dbReference type="HOGENOM" id="CLU_114047_0_2_9"/>